<feature type="transmembrane region" description="Helical" evidence="1">
    <location>
        <begin position="91"/>
        <end position="110"/>
    </location>
</feature>
<dbReference type="OrthoDB" id="1438590at2"/>
<evidence type="ECO:0008006" key="4">
    <source>
        <dbReference type="Google" id="ProtNLM"/>
    </source>
</evidence>
<feature type="transmembrane region" description="Helical" evidence="1">
    <location>
        <begin position="159"/>
        <end position="179"/>
    </location>
</feature>
<keyword evidence="1" id="KW-0472">Membrane</keyword>
<dbReference type="InterPro" id="IPR025367">
    <property type="entry name" value="DUF4271"/>
</dbReference>
<gene>
    <name evidence="2" type="ORF">SAMN04487989_101320</name>
</gene>
<evidence type="ECO:0000313" key="3">
    <source>
        <dbReference type="Proteomes" id="UP000198705"/>
    </source>
</evidence>
<feature type="transmembrane region" description="Helical" evidence="1">
    <location>
        <begin position="55"/>
        <end position="79"/>
    </location>
</feature>
<dbReference type="STRING" id="649333.SAMN04487989_101320"/>
<feature type="transmembrane region" description="Helical" evidence="1">
    <location>
        <begin position="191"/>
        <end position="212"/>
    </location>
</feature>
<feature type="transmembrane region" description="Helical" evidence="1">
    <location>
        <begin position="12"/>
        <end position="34"/>
    </location>
</feature>
<reference evidence="3" key="1">
    <citation type="submission" date="2016-10" db="EMBL/GenBank/DDBJ databases">
        <authorList>
            <person name="Varghese N."/>
            <person name="Submissions S."/>
        </authorList>
    </citation>
    <scope>NUCLEOTIDE SEQUENCE [LARGE SCALE GENOMIC DNA]</scope>
    <source>
        <strain evidence="3">DSM 23925</strain>
    </source>
</reference>
<keyword evidence="3" id="KW-1185">Reference proteome</keyword>
<keyword evidence="1" id="KW-0812">Transmembrane</keyword>
<feature type="transmembrane region" description="Helical" evidence="1">
    <location>
        <begin position="136"/>
        <end position="153"/>
    </location>
</feature>
<keyword evidence="1" id="KW-1133">Transmembrane helix</keyword>
<sequence>MLRNVISNDLFTVLIVIGLILIAVSKVLFAKRFHDFILVLGNSKYLKIYSKDQKFFDVFDGLLFLNFVLAISIFGFISYNHLTTNLEISKMLLLKLAAIIAILLIMKTLLERLIGSVFEIDFLIDNYLFQKISYKNFLGIILMPLNAIIIYSIPISNSIIYSIWAVIFLIFVIGIITTVKTYQNLIKQNMFYFILYLCALEIAPYIILYQLAVNE</sequence>
<proteinExistence type="predicted"/>
<dbReference type="RefSeq" id="WP_092205896.1">
    <property type="nucleotide sequence ID" value="NZ_FOVN01000001.1"/>
</dbReference>
<dbReference type="Proteomes" id="UP000198705">
    <property type="component" value="Unassembled WGS sequence"/>
</dbReference>
<dbReference type="AlphaFoldDB" id="A0A1I4YVI9"/>
<evidence type="ECO:0000313" key="2">
    <source>
        <dbReference type="EMBL" id="SFN42034.1"/>
    </source>
</evidence>
<dbReference type="Pfam" id="PF14093">
    <property type="entry name" value="DUF4271"/>
    <property type="match status" value="1"/>
</dbReference>
<accession>A0A1I4YVI9</accession>
<protein>
    <recommendedName>
        <fullName evidence="4">DUF4271 domain-containing protein</fullName>
    </recommendedName>
</protein>
<name>A0A1I4YVI9_9FLAO</name>
<dbReference type="EMBL" id="FOVN01000001">
    <property type="protein sequence ID" value="SFN42034.1"/>
    <property type="molecule type" value="Genomic_DNA"/>
</dbReference>
<evidence type="ECO:0000256" key="1">
    <source>
        <dbReference type="SAM" id="Phobius"/>
    </source>
</evidence>
<organism evidence="2 3">
    <name type="scientific">Bizionia echini</name>
    <dbReference type="NCBI Taxonomy" id="649333"/>
    <lineage>
        <taxon>Bacteria</taxon>
        <taxon>Pseudomonadati</taxon>
        <taxon>Bacteroidota</taxon>
        <taxon>Flavobacteriia</taxon>
        <taxon>Flavobacteriales</taxon>
        <taxon>Flavobacteriaceae</taxon>
        <taxon>Bizionia</taxon>
    </lineage>
</organism>